<gene>
    <name evidence="3" type="ORF">IE81DRAFT_363810</name>
</gene>
<evidence type="ECO:0000313" key="3">
    <source>
        <dbReference type="EMBL" id="PWN45563.1"/>
    </source>
</evidence>
<protein>
    <recommendedName>
        <fullName evidence="5">Transmembrane protein</fullName>
    </recommendedName>
</protein>
<keyword evidence="2" id="KW-0812">Transmembrane</keyword>
<keyword evidence="4" id="KW-1185">Reference proteome</keyword>
<organism evidence="3 4">
    <name type="scientific">Ceraceosorus guamensis</name>
    <dbReference type="NCBI Taxonomy" id="1522189"/>
    <lineage>
        <taxon>Eukaryota</taxon>
        <taxon>Fungi</taxon>
        <taxon>Dikarya</taxon>
        <taxon>Basidiomycota</taxon>
        <taxon>Ustilaginomycotina</taxon>
        <taxon>Exobasidiomycetes</taxon>
        <taxon>Ceraceosorales</taxon>
        <taxon>Ceraceosoraceae</taxon>
        <taxon>Ceraceosorus</taxon>
    </lineage>
</organism>
<dbReference type="InParanoid" id="A0A316WCG2"/>
<keyword evidence="2" id="KW-1133">Transmembrane helix</keyword>
<feature type="transmembrane region" description="Helical" evidence="2">
    <location>
        <begin position="28"/>
        <end position="48"/>
    </location>
</feature>
<reference evidence="3 4" key="1">
    <citation type="journal article" date="2018" name="Mol. Biol. Evol.">
        <title>Broad Genomic Sampling Reveals a Smut Pathogenic Ancestry of the Fungal Clade Ustilaginomycotina.</title>
        <authorList>
            <person name="Kijpornyongpan T."/>
            <person name="Mondo S.J."/>
            <person name="Barry K."/>
            <person name="Sandor L."/>
            <person name="Lee J."/>
            <person name="Lipzen A."/>
            <person name="Pangilinan J."/>
            <person name="LaButti K."/>
            <person name="Hainaut M."/>
            <person name="Henrissat B."/>
            <person name="Grigoriev I.V."/>
            <person name="Spatafora J.W."/>
            <person name="Aime M.C."/>
        </authorList>
    </citation>
    <scope>NUCLEOTIDE SEQUENCE [LARGE SCALE GENOMIC DNA]</scope>
    <source>
        <strain evidence="3 4">MCA 4658</strain>
    </source>
</reference>
<evidence type="ECO:0000313" key="4">
    <source>
        <dbReference type="Proteomes" id="UP000245783"/>
    </source>
</evidence>
<proteinExistence type="predicted"/>
<sequence>MNAQISGAHCALISDAGRKRAIAFGLETLYDCIVFSLTLWALFGKRVLSTSATKGSSAYRARKSLLRSSAVYFGLSFCLNLGCMMAQLVAADDVVKSSIPVPIYFALSVIFAVRLVYNSIEERLGESKDMFSAAERSSKCDACGGGRRAARIAVPRGQDIPHAASGTEHILELHESTTRAEHKPRSLSNPAQPDNGSFDTGSQHVHGFVPPNDWHVSKDEPRTREYILTPTPAHVVPQ</sequence>
<name>A0A316WCG2_9BASI</name>
<feature type="transmembrane region" description="Helical" evidence="2">
    <location>
        <begin position="101"/>
        <end position="120"/>
    </location>
</feature>
<feature type="compositionally biased region" description="Polar residues" evidence="1">
    <location>
        <begin position="186"/>
        <end position="203"/>
    </location>
</feature>
<feature type="transmembrane region" description="Helical" evidence="2">
    <location>
        <begin position="69"/>
        <end position="89"/>
    </location>
</feature>
<evidence type="ECO:0000256" key="2">
    <source>
        <dbReference type="SAM" id="Phobius"/>
    </source>
</evidence>
<keyword evidence="2" id="KW-0472">Membrane</keyword>
<feature type="compositionally biased region" description="Basic and acidic residues" evidence="1">
    <location>
        <begin position="174"/>
        <end position="184"/>
    </location>
</feature>
<evidence type="ECO:0000256" key="1">
    <source>
        <dbReference type="SAM" id="MobiDB-lite"/>
    </source>
</evidence>
<feature type="compositionally biased region" description="Basic and acidic residues" evidence="1">
    <location>
        <begin position="215"/>
        <end position="225"/>
    </location>
</feature>
<dbReference type="EMBL" id="KZ819354">
    <property type="protein sequence ID" value="PWN45563.1"/>
    <property type="molecule type" value="Genomic_DNA"/>
</dbReference>
<dbReference type="Proteomes" id="UP000245783">
    <property type="component" value="Unassembled WGS sequence"/>
</dbReference>
<evidence type="ECO:0008006" key="5">
    <source>
        <dbReference type="Google" id="ProtNLM"/>
    </source>
</evidence>
<dbReference type="RefSeq" id="XP_025372723.1">
    <property type="nucleotide sequence ID" value="XM_025516811.1"/>
</dbReference>
<accession>A0A316WCG2</accession>
<feature type="region of interest" description="Disordered" evidence="1">
    <location>
        <begin position="174"/>
        <end position="238"/>
    </location>
</feature>
<dbReference type="AlphaFoldDB" id="A0A316WCG2"/>
<dbReference type="GeneID" id="37038681"/>
<dbReference type="OrthoDB" id="10451854at2759"/>